<comment type="subcellular location">
    <subcellularLocation>
        <location evidence="1">Preautophagosomal structure membrane</location>
        <topology evidence="1">Peripheral membrane protein</topology>
    </subcellularLocation>
</comment>
<evidence type="ECO:0000256" key="1">
    <source>
        <dbReference type="ARBA" id="ARBA00004623"/>
    </source>
</evidence>
<dbReference type="Proteomes" id="UP000243217">
    <property type="component" value="Unassembled WGS sequence"/>
</dbReference>
<proteinExistence type="predicted"/>
<dbReference type="EMBL" id="JNBS01001135">
    <property type="protein sequence ID" value="OQS02399.1"/>
    <property type="molecule type" value="Genomic_DNA"/>
</dbReference>
<dbReference type="GO" id="GO:0034045">
    <property type="term" value="C:phagophore assembly site membrane"/>
    <property type="evidence" value="ECO:0007669"/>
    <property type="project" value="UniProtKB-SubCell"/>
</dbReference>
<dbReference type="InterPro" id="IPR007240">
    <property type="entry name" value="Atg17"/>
</dbReference>
<keyword evidence="2" id="KW-0175">Coiled coil</keyword>
<evidence type="ECO:0000313" key="4">
    <source>
        <dbReference type="Proteomes" id="UP000243217"/>
    </source>
</evidence>
<organism evidence="3 4">
    <name type="scientific">Thraustotheca clavata</name>
    <dbReference type="NCBI Taxonomy" id="74557"/>
    <lineage>
        <taxon>Eukaryota</taxon>
        <taxon>Sar</taxon>
        <taxon>Stramenopiles</taxon>
        <taxon>Oomycota</taxon>
        <taxon>Saprolegniomycetes</taxon>
        <taxon>Saprolegniales</taxon>
        <taxon>Achlyaceae</taxon>
        <taxon>Thraustotheca</taxon>
    </lineage>
</organism>
<name>A0A1V9ZWP8_9STRA</name>
<sequence>MQSELKKDGIALIEHHEQAINFQGLLREICNTMTMRIQAVASSVVTSEAAIASQQSATDEFLIAHDPIVHEINAIFDTLKAQAVDPVMVNGEIGKTLFDFVDSETVLSLQSDAQTQATLMQNLLSKLRIALDSIRSILCFYQAFDFQGIIESDLSSDDVWLNLTDFCYQLVDRTAQNIQRHTTLLEIPPNEAIQQESVLLVKSSQEAVDRLGGLYDIALEYFVDMEQCDCKIVENFNMMHDINIEYDAVYNATHALFDELRTLHDFYRQFKSSFLTLHDELARRKEYAQKHSLQVQEMQAILKAEEQQESNMRQAYAAEHLRFLPSSLITIVKEEPTKYTIKPSE</sequence>
<dbReference type="GO" id="GO:0034727">
    <property type="term" value="P:piecemeal microautophagy of the nucleus"/>
    <property type="evidence" value="ECO:0007669"/>
    <property type="project" value="TreeGrafter"/>
</dbReference>
<dbReference type="GO" id="GO:1990316">
    <property type="term" value="C:Atg1/ULK1 kinase complex"/>
    <property type="evidence" value="ECO:0007669"/>
    <property type="project" value="TreeGrafter"/>
</dbReference>
<reference evidence="3 4" key="1">
    <citation type="journal article" date="2014" name="Genome Biol. Evol.">
        <title>The secreted proteins of Achlya hypogyna and Thraustotheca clavata identify the ancestral oomycete secretome and reveal gene acquisitions by horizontal gene transfer.</title>
        <authorList>
            <person name="Misner I."/>
            <person name="Blouin N."/>
            <person name="Leonard G."/>
            <person name="Richards T.A."/>
            <person name="Lane C.E."/>
        </authorList>
    </citation>
    <scope>NUCLEOTIDE SEQUENCE [LARGE SCALE GENOMIC DNA]</scope>
    <source>
        <strain evidence="3 4">ATCC 34112</strain>
    </source>
</reference>
<comment type="caution">
    <text evidence="3">The sequence shown here is derived from an EMBL/GenBank/DDBJ whole genome shotgun (WGS) entry which is preliminary data.</text>
</comment>
<dbReference type="STRING" id="74557.A0A1V9ZWP8"/>
<dbReference type="PANTHER" id="PTHR28005:SF1">
    <property type="entry name" value="AUTOPHAGY-RELATED PROTEIN 17"/>
    <property type="match status" value="1"/>
</dbReference>
<feature type="coiled-coil region" evidence="2">
    <location>
        <begin position="288"/>
        <end position="315"/>
    </location>
</feature>
<dbReference type="GO" id="GO:0000422">
    <property type="term" value="P:autophagy of mitochondrion"/>
    <property type="evidence" value="ECO:0007669"/>
    <property type="project" value="TreeGrafter"/>
</dbReference>
<dbReference type="GO" id="GO:0060090">
    <property type="term" value="F:molecular adaptor activity"/>
    <property type="evidence" value="ECO:0007669"/>
    <property type="project" value="TreeGrafter"/>
</dbReference>
<dbReference type="AlphaFoldDB" id="A0A1V9ZWP8"/>
<evidence type="ECO:0000313" key="3">
    <source>
        <dbReference type="EMBL" id="OQS02399.1"/>
    </source>
</evidence>
<accession>A0A1V9ZWP8</accession>
<dbReference type="PANTHER" id="PTHR28005">
    <property type="entry name" value="AUTOPHAGY-RELATED PROTEIN 17"/>
    <property type="match status" value="1"/>
</dbReference>
<dbReference type="GO" id="GO:0030295">
    <property type="term" value="F:protein kinase activator activity"/>
    <property type="evidence" value="ECO:0007669"/>
    <property type="project" value="TreeGrafter"/>
</dbReference>
<evidence type="ECO:0000256" key="2">
    <source>
        <dbReference type="SAM" id="Coils"/>
    </source>
</evidence>
<gene>
    <name evidence="3" type="ORF">THRCLA_05231</name>
</gene>
<dbReference type="GO" id="GO:0000045">
    <property type="term" value="P:autophagosome assembly"/>
    <property type="evidence" value="ECO:0007669"/>
    <property type="project" value="TreeGrafter"/>
</dbReference>
<dbReference type="OrthoDB" id="1937984at2759"/>
<evidence type="ECO:0008006" key="5">
    <source>
        <dbReference type="Google" id="ProtNLM"/>
    </source>
</evidence>
<keyword evidence="4" id="KW-1185">Reference proteome</keyword>
<protein>
    <recommendedName>
        <fullName evidence="5">Autophagy-related protein 17</fullName>
    </recommendedName>
</protein>